<evidence type="ECO:0000313" key="4">
    <source>
        <dbReference type="Proteomes" id="UP000045842"/>
    </source>
</evidence>
<organism evidence="2 4">
    <name type="scientific">Mycobacterium tuberculosis</name>
    <dbReference type="NCBI Taxonomy" id="1773"/>
    <lineage>
        <taxon>Bacteria</taxon>
        <taxon>Bacillati</taxon>
        <taxon>Actinomycetota</taxon>
        <taxon>Actinomycetes</taxon>
        <taxon>Mycobacteriales</taxon>
        <taxon>Mycobacteriaceae</taxon>
        <taxon>Mycobacterium</taxon>
        <taxon>Mycobacterium tuberculosis complex</taxon>
    </lineage>
</organism>
<name>A0A655FXX3_MYCTX</name>
<dbReference type="Proteomes" id="UP000045842">
    <property type="component" value="Unassembled WGS sequence"/>
</dbReference>
<dbReference type="EMBL" id="CSAD01001512">
    <property type="protein sequence ID" value="COX20586.1"/>
    <property type="molecule type" value="Genomic_DNA"/>
</dbReference>
<dbReference type="EMBL" id="CHKL01001353">
    <property type="protein sequence ID" value="COX93685.1"/>
    <property type="molecule type" value="Genomic_DNA"/>
</dbReference>
<evidence type="ECO:0000313" key="5">
    <source>
        <dbReference type="Proteomes" id="UP000048600"/>
    </source>
</evidence>
<sequence>MASAAKGTGAYAGPRYGFKPTVMPKQVVV</sequence>
<protein>
    <submittedName>
        <fullName evidence="2">PPE family protein</fullName>
    </submittedName>
</protein>
<dbReference type="Pfam" id="PF12484">
    <property type="entry name" value="PPE-SVP"/>
    <property type="match status" value="1"/>
</dbReference>
<dbReference type="AlphaFoldDB" id="A0A655FXX3"/>
<evidence type="ECO:0000313" key="3">
    <source>
        <dbReference type="EMBL" id="COX93685.1"/>
    </source>
</evidence>
<dbReference type="Proteomes" id="UP000048600">
    <property type="component" value="Unassembled WGS sequence"/>
</dbReference>
<gene>
    <name evidence="2" type="primary">PPE15</name>
    <name evidence="2" type="ORF">ERS007679_04719</name>
    <name evidence="3" type="ORF">ERS007741_04820</name>
</gene>
<dbReference type="InterPro" id="IPR022171">
    <property type="entry name" value="PPE_C"/>
</dbReference>
<accession>A0A655FXX3</accession>
<proteinExistence type="predicted"/>
<evidence type="ECO:0000313" key="2">
    <source>
        <dbReference type="EMBL" id="COX20586.1"/>
    </source>
</evidence>
<evidence type="ECO:0000259" key="1">
    <source>
        <dbReference type="Pfam" id="PF12484"/>
    </source>
</evidence>
<reference evidence="4 5" key="1">
    <citation type="submission" date="2015-03" db="EMBL/GenBank/DDBJ databases">
        <authorList>
            <consortium name="Pathogen Informatics"/>
        </authorList>
    </citation>
    <scope>NUCLEOTIDE SEQUENCE [LARGE SCALE GENOMIC DNA]</scope>
    <source>
        <strain evidence="2 4">G09801536</strain>
        <strain evidence="3 5">P00601463</strain>
    </source>
</reference>
<feature type="domain" description="PPE family C-terminal" evidence="1">
    <location>
        <begin position="2"/>
        <end position="25"/>
    </location>
</feature>